<feature type="domain" description="Reductase C-terminal" evidence="6">
    <location>
        <begin position="325"/>
        <end position="408"/>
    </location>
</feature>
<evidence type="ECO:0000256" key="4">
    <source>
        <dbReference type="ARBA" id="ARBA00023002"/>
    </source>
</evidence>
<dbReference type="RefSeq" id="WP_377247526.1">
    <property type="nucleotide sequence ID" value="NZ_JBHLUH010000009.1"/>
</dbReference>
<name>A0ABV6LYK2_9ACTN</name>
<dbReference type="PRINTS" id="PR00368">
    <property type="entry name" value="FADPNR"/>
</dbReference>
<dbReference type="InterPro" id="IPR028202">
    <property type="entry name" value="Reductase_C"/>
</dbReference>
<dbReference type="SUPFAM" id="SSF51905">
    <property type="entry name" value="FAD/NAD(P)-binding domain"/>
    <property type="match status" value="1"/>
</dbReference>
<dbReference type="Gene3D" id="3.30.390.30">
    <property type="match status" value="1"/>
</dbReference>
<dbReference type="Pfam" id="PF14759">
    <property type="entry name" value="Reductase_C"/>
    <property type="match status" value="1"/>
</dbReference>
<evidence type="ECO:0000256" key="2">
    <source>
        <dbReference type="ARBA" id="ARBA00022630"/>
    </source>
</evidence>
<dbReference type="PRINTS" id="PR00411">
    <property type="entry name" value="PNDRDTASEI"/>
</dbReference>
<dbReference type="Gene3D" id="3.50.50.60">
    <property type="entry name" value="FAD/NAD(P)-binding domain"/>
    <property type="match status" value="2"/>
</dbReference>
<keyword evidence="4" id="KW-0560">Oxidoreductase</keyword>
<dbReference type="InterPro" id="IPR050446">
    <property type="entry name" value="FAD-oxidoreductase/Apoptosis"/>
</dbReference>
<protein>
    <submittedName>
        <fullName evidence="7">NAD(P)/FAD-dependent oxidoreductase</fullName>
    </submittedName>
</protein>
<comment type="cofactor">
    <cofactor evidence="1">
        <name>FAD</name>
        <dbReference type="ChEBI" id="CHEBI:57692"/>
    </cofactor>
</comment>
<feature type="domain" description="FAD/NAD(P)-binding" evidence="5">
    <location>
        <begin position="6"/>
        <end position="306"/>
    </location>
</feature>
<reference evidence="7 8" key="1">
    <citation type="submission" date="2024-09" db="EMBL/GenBank/DDBJ databases">
        <authorList>
            <person name="Sun Q."/>
            <person name="Mori K."/>
        </authorList>
    </citation>
    <scope>NUCLEOTIDE SEQUENCE [LARGE SCALE GENOMIC DNA]</scope>
    <source>
        <strain evidence="7 8">TBRC 3947</strain>
    </source>
</reference>
<evidence type="ECO:0000259" key="5">
    <source>
        <dbReference type="Pfam" id="PF07992"/>
    </source>
</evidence>
<evidence type="ECO:0000256" key="1">
    <source>
        <dbReference type="ARBA" id="ARBA00001974"/>
    </source>
</evidence>
<dbReference type="Pfam" id="PF07992">
    <property type="entry name" value="Pyr_redox_2"/>
    <property type="match status" value="1"/>
</dbReference>
<evidence type="ECO:0000259" key="6">
    <source>
        <dbReference type="Pfam" id="PF14759"/>
    </source>
</evidence>
<evidence type="ECO:0000313" key="8">
    <source>
        <dbReference type="Proteomes" id="UP001589867"/>
    </source>
</evidence>
<dbReference type="Proteomes" id="UP001589867">
    <property type="component" value="Unassembled WGS sequence"/>
</dbReference>
<keyword evidence="2" id="KW-0285">Flavoprotein</keyword>
<organism evidence="7 8">
    <name type="scientific">Phytohabitans kaempferiae</name>
    <dbReference type="NCBI Taxonomy" id="1620943"/>
    <lineage>
        <taxon>Bacteria</taxon>
        <taxon>Bacillati</taxon>
        <taxon>Actinomycetota</taxon>
        <taxon>Actinomycetes</taxon>
        <taxon>Micromonosporales</taxon>
        <taxon>Micromonosporaceae</taxon>
    </lineage>
</organism>
<gene>
    <name evidence="7" type="ORF">ACFFIA_07500</name>
</gene>
<dbReference type="SUPFAM" id="SSF55424">
    <property type="entry name" value="FAD/NAD-linked reductases, dimerisation (C-terminal) domain"/>
    <property type="match status" value="1"/>
</dbReference>
<proteinExistence type="predicted"/>
<sequence>MTGGALIVGASQAGVQLAVSLRQAGYRGPVTLVGAERHPPYQRPPLSKAFLTGKADAATLELRTTDFYRQHGIDLVTGERITGIELDEAGTGLARTAGGRTLPFDRLALTTGARTRRLEVPGAGLAGVLHLRELDEAERLRRRLTPGARVVVVGAGFIGLETAAAATALGAHACVVEAADRVMSRAVAPPISAFFQQAHLRRGVEVRLEAGVVELTGAHGRVTGVRLADGTVLPADTVVVGIGVVPRTALAEELGLACDGGVLVDACGRTSRPSVVAAGDCARAPHPTLPGQRVRLESVPSAIAQARAAGATLAGAPEANEEVPWFWSDQFDLKLQMAGLADGHDRYVLRGEPAAERFSVLYYREGALVAVHSVNAPADYLAGRAALARGASIPAELAADTGTSLKALVTPVAAVPAAQ</sequence>
<evidence type="ECO:0000313" key="7">
    <source>
        <dbReference type="EMBL" id="MFC0527500.1"/>
    </source>
</evidence>
<dbReference type="InterPro" id="IPR023753">
    <property type="entry name" value="FAD/NAD-binding_dom"/>
</dbReference>
<comment type="caution">
    <text evidence="7">The sequence shown here is derived from an EMBL/GenBank/DDBJ whole genome shotgun (WGS) entry which is preliminary data.</text>
</comment>
<evidence type="ECO:0000256" key="3">
    <source>
        <dbReference type="ARBA" id="ARBA00022827"/>
    </source>
</evidence>
<dbReference type="InterPro" id="IPR036188">
    <property type="entry name" value="FAD/NAD-bd_sf"/>
</dbReference>
<dbReference type="PANTHER" id="PTHR43557">
    <property type="entry name" value="APOPTOSIS-INDUCING FACTOR 1"/>
    <property type="match status" value="1"/>
</dbReference>
<keyword evidence="8" id="KW-1185">Reference proteome</keyword>
<accession>A0ABV6LYK2</accession>
<dbReference type="InterPro" id="IPR016156">
    <property type="entry name" value="FAD/NAD-linked_Rdtase_dimer_sf"/>
</dbReference>
<dbReference type="EMBL" id="JBHLUH010000009">
    <property type="protein sequence ID" value="MFC0527500.1"/>
    <property type="molecule type" value="Genomic_DNA"/>
</dbReference>
<dbReference type="PANTHER" id="PTHR43557:SF2">
    <property type="entry name" value="RIESKE DOMAIN-CONTAINING PROTEIN-RELATED"/>
    <property type="match status" value="1"/>
</dbReference>
<keyword evidence="3" id="KW-0274">FAD</keyword>